<evidence type="ECO:0000313" key="1">
    <source>
        <dbReference type="EMBL" id="GAH02046.1"/>
    </source>
</evidence>
<sequence length="90" mass="10190">MPLKQIKTSYNAGKLSPYMDGRTDINKYYNGCSKLINATVLPHGGFTKRPGTEYIATAANKCKLFPFEFSVDDALVLEFSNLLLRFYKDQ</sequence>
<accession>X1C1T3</accession>
<proteinExistence type="predicted"/>
<comment type="caution">
    <text evidence="1">The sequence shown here is derived from an EMBL/GenBank/DDBJ whole genome shotgun (WGS) entry which is preliminary data.</text>
</comment>
<dbReference type="EMBL" id="BART01029507">
    <property type="protein sequence ID" value="GAH02046.1"/>
    <property type="molecule type" value="Genomic_DNA"/>
</dbReference>
<dbReference type="AlphaFoldDB" id="X1C1T3"/>
<reference evidence="1" key="1">
    <citation type="journal article" date="2014" name="Front. Microbiol.">
        <title>High frequency of phylogenetically diverse reductive dehalogenase-homologous genes in deep subseafloor sedimentary metagenomes.</title>
        <authorList>
            <person name="Kawai M."/>
            <person name="Futagami T."/>
            <person name="Toyoda A."/>
            <person name="Takaki Y."/>
            <person name="Nishi S."/>
            <person name="Hori S."/>
            <person name="Arai W."/>
            <person name="Tsubouchi T."/>
            <person name="Morono Y."/>
            <person name="Uchiyama I."/>
            <person name="Ito T."/>
            <person name="Fujiyama A."/>
            <person name="Inagaki F."/>
            <person name="Takami H."/>
        </authorList>
    </citation>
    <scope>NUCLEOTIDE SEQUENCE</scope>
    <source>
        <strain evidence="1">Expedition CK06-06</strain>
    </source>
</reference>
<gene>
    <name evidence="1" type="ORF">S01H4_51753</name>
</gene>
<organism evidence="1">
    <name type="scientific">marine sediment metagenome</name>
    <dbReference type="NCBI Taxonomy" id="412755"/>
    <lineage>
        <taxon>unclassified sequences</taxon>
        <taxon>metagenomes</taxon>
        <taxon>ecological metagenomes</taxon>
    </lineage>
</organism>
<feature type="non-terminal residue" evidence="1">
    <location>
        <position position="90"/>
    </location>
</feature>
<name>X1C1T3_9ZZZZ</name>
<protein>
    <submittedName>
        <fullName evidence="1">Uncharacterized protein</fullName>
    </submittedName>
</protein>